<dbReference type="InterPro" id="IPR003156">
    <property type="entry name" value="DHHA1_dom"/>
</dbReference>
<dbReference type="GO" id="GO:0008441">
    <property type="term" value="F:3'(2'),5'-bisphosphate nucleotidase activity"/>
    <property type="evidence" value="ECO:0007669"/>
    <property type="project" value="UniProtKB-EC"/>
</dbReference>
<protein>
    <submittedName>
        <fullName evidence="3">Bifunctional oligoribonuclease and PAP phosphatase NrnA</fullName>
        <ecNumber evidence="3">3.1.-.-</ecNumber>
        <ecNumber evidence="3">3.1.3.7</ecNumber>
    </submittedName>
</protein>
<keyword evidence="3" id="KW-0378">Hydrolase</keyword>
<dbReference type="InterPro" id="IPR001667">
    <property type="entry name" value="DDH_dom"/>
</dbReference>
<dbReference type="Gene3D" id="3.10.310.30">
    <property type="match status" value="1"/>
</dbReference>
<dbReference type="EMBL" id="FMJE01000003">
    <property type="protein sequence ID" value="SCM80412.1"/>
    <property type="molecule type" value="Genomic_DNA"/>
</dbReference>
<feature type="domain" description="DHHA1" evidence="2">
    <location>
        <begin position="237"/>
        <end position="311"/>
    </location>
</feature>
<proteinExistence type="predicted"/>
<reference evidence="3" key="1">
    <citation type="submission" date="2016-08" db="EMBL/GenBank/DDBJ databases">
        <authorList>
            <person name="Seilhamer J.J."/>
        </authorList>
    </citation>
    <scope>NUCLEOTIDE SEQUENCE</scope>
    <source>
        <strain evidence="3">86</strain>
    </source>
</reference>
<gene>
    <name evidence="3" type="primary">nrnA</name>
    <name evidence="3" type="ORF">KL86SPO_30590</name>
</gene>
<dbReference type="Pfam" id="PF02272">
    <property type="entry name" value="DHHA1"/>
    <property type="match status" value="1"/>
</dbReference>
<dbReference type="InterPro" id="IPR051319">
    <property type="entry name" value="Oligoribo/pAp-PDE_c-di-AMP_PDE"/>
</dbReference>
<evidence type="ECO:0000313" key="3">
    <source>
        <dbReference type="EMBL" id="SCM80412.1"/>
    </source>
</evidence>
<feature type="domain" description="DDH" evidence="1">
    <location>
        <begin position="17"/>
        <end position="156"/>
    </location>
</feature>
<dbReference type="Pfam" id="PF01368">
    <property type="entry name" value="DHH"/>
    <property type="match status" value="1"/>
</dbReference>
<dbReference type="GO" id="GO:0003676">
    <property type="term" value="F:nucleic acid binding"/>
    <property type="evidence" value="ECO:0007669"/>
    <property type="project" value="InterPro"/>
</dbReference>
<dbReference type="Gene3D" id="3.90.1640.10">
    <property type="entry name" value="inorganic pyrophosphatase (n-terminal core)"/>
    <property type="match status" value="1"/>
</dbReference>
<dbReference type="PANTHER" id="PTHR47618:SF1">
    <property type="entry name" value="BIFUNCTIONAL OLIGORIBONUCLEASE AND PAP PHOSPHATASE NRNA"/>
    <property type="match status" value="1"/>
</dbReference>
<organism evidence="3">
    <name type="scientific">uncultured Sporomusa sp</name>
    <dbReference type="NCBI Taxonomy" id="307249"/>
    <lineage>
        <taxon>Bacteria</taxon>
        <taxon>Bacillati</taxon>
        <taxon>Bacillota</taxon>
        <taxon>Negativicutes</taxon>
        <taxon>Selenomonadales</taxon>
        <taxon>Sporomusaceae</taxon>
        <taxon>Sporomusa</taxon>
        <taxon>environmental samples</taxon>
    </lineage>
</organism>
<evidence type="ECO:0000259" key="2">
    <source>
        <dbReference type="Pfam" id="PF02272"/>
    </source>
</evidence>
<evidence type="ECO:0000259" key="1">
    <source>
        <dbReference type="Pfam" id="PF01368"/>
    </source>
</evidence>
<dbReference type="EC" id="3.1.-.-" evidence="3"/>
<name>A0A212LSA0_9FIRM</name>
<dbReference type="EC" id="3.1.3.7" evidence="3"/>
<dbReference type="AlphaFoldDB" id="A0A212LSA0"/>
<sequence>MEVSIADSATLLNKANNIILTAHVHPDGDALGSLFALYSFLSAQGKQVRILLDDEVPRAFYFLHGWEKVEKPEGIVHTADLLVVLDASDLERIGKVSEVIKAPILNLDHHISNIKFADYWYIDSQAAATGEIIFKLFKEVNANITPSMAEALFTAIATDCGFFRYANTSAQTLKIAAELVELGAQPHVISERLETKPRTVIEMLPKVLETLEIIDCGDAGNIATIVLNYDAITKLKDDTEGFINYPRNIDGVEIAIMFKEADDNSVRVSLRSKTVDVSKLALSFGGGGHARAAGCTVAEPLDRAKTLVVEAARKQLAAGFIA</sequence>
<dbReference type="InterPro" id="IPR038763">
    <property type="entry name" value="DHH_sf"/>
</dbReference>
<dbReference type="SUPFAM" id="SSF64182">
    <property type="entry name" value="DHH phosphoesterases"/>
    <property type="match status" value="1"/>
</dbReference>
<accession>A0A212LSA0</accession>
<dbReference type="RefSeq" id="WP_288183832.1">
    <property type="nucleotide sequence ID" value="NZ_LT608335.1"/>
</dbReference>
<dbReference type="PANTHER" id="PTHR47618">
    <property type="entry name" value="BIFUNCTIONAL OLIGORIBONUCLEASE AND PAP PHOSPHATASE NRNA"/>
    <property type="match status" value="1"/>
</dbReference>